<keyword evidence="4" id="KW-1185">Reference proteome</keyword>
<keyword evidence="2" id="KW-0812">Transmembrane</keyword>
<proteinExistence type="predicted"/>
<sequence>MRALRSETVTRPGPGGPDRQGGGVRRRDRNGIRSGLDRSGTRSGLDRSGGEQVRGARAEARAWAPCEAEAPVAVPVAGVVAVVGVVVTVVIVCSRFLVRGVVPGRGGAVGQVVVGGSGGMWQAVLPKFRRAPELSTG</sequence>
<name>A0A0B5EW94_STRA4</name>
<feature type="compositionally biased region" description="Basic and acidic residues" evidence="1">
    <location>
        <begin position="29"/>
        <end position="60"/>
    </location>
</feature>
<evidence type="ECO:0000256" key="2">
    <source>
        <dbReference type="SAM" id="Phobius"/>
    </source>
</evidence>
<evidence type="ECO:0000256" key="1">
    <source>
        <dbReference type="SAM" id="MobiDB-lite"/>
    </source>
</evidence>
<accession>A0A0B5EW94</accession>
<keyword evidence="2" id="KW-1133">Transmembrane helix</keyword>
<evidence type="ECO:0000313" key="4">
    <source>
        <dbReference type="Proteomes" id="UP000031523"/>
    </source>
</evidence>
<gene>
    <name evidence="3" type="ORF">SLNWT_3124</name>
</gene>
<protein>
    <submittedName>
        <fullName evidence="3">Uncharacterized protein</fullName>
    </submittedName>
</protein>
<dbReference type="KEGG" id="sals:SLNWT_3124"/>
<dbReference type="Proteomes" id="UP000031523">
    <property type="component" value="Chromosome"/>
</dbReference>
<reference evidence="3 4" key="1">
    <citation type="submission" date="2015-01" db="EMBL/GenBank/DDBJ databases">
        <title>Enhanced salinomycin production by adjusting the supply of polyketide extender units in Streptomyce albus DSM 41398.</title>
        <authorList>
            <person name="Lu C."/>
        </authorList>
    </citation>
    <scope>NUCLEOTIDE SEQUENCE [LARGE SCALE GENOMIC DNA]</scope>
    <source>
        <strain evidence="4">ATCC 21838 / DSM 41398 / FERM P-419 / JCM 4703 / NBRC 107858</strain>
    </source>
</reference>
<keyword evidence="2" id="KW-0472">Membrane</keyword>
<dbReference type="EMBL" id="CP010519">
    <property type="protein sequence ID" value="AJE83500.1"/>
    <property type="molecule type" value="Genomic_DNA"/>
</dbReference>
<organism evidence="3 4">
    <name type="scientific">Streptomyces albus (strain ATCC 21838 / DSM 41398 / FERM P-419 / JCM 4703 / NBRC 107858)</name>
    <dbReference type="NCBI Taxonomy" id="1081613"/>
    <lineage>
        <taxon>Bacteria</taxon>
        <taxon>Bacillati</taxon>
        <taxon>Actinomycetota</taxon>
        <taxon>Actinomycetes</taxon>
        <taxon>Kitasatosporales</taxon>
        <taxon>Streptomycetaceae</taxon>
        <taxon>Streptomyces</taxon>
    </lineage>
</organism>
<feature type="transmembrane region" description="Helical" evidence="2">
    <location>
        <begin position="72"/>
        <end position="98"/>
    </location>
</feature>
<feature type="region of interest" description="Disordered" evidence="1">
    <location>
        <begin position="1"/>
        <end position="60"/>
    </location>
</feature>
<dbReference type="AlphaFoldDB" id="A0A0B5EW94"/>
<evidence type="ECO:0000313" key="3">
    <source>
        <dbReference type="EMBL" id="AJE83500.1"/>
    </source>
</evidence>